<sequence length="117" mass="14103">MNLMQIHSEIICMFKIGIQIQNGYQIWIQNISMLLQLIKFCCWLFNQQNYYGYVVKYLFKISFNLSLPHNIENPYADFNQGQRLNIQLFKTFYKGLSIKYFIDSRSMTKSKHQRLRG</sequence>
<evidence type="ECO:0000313" key="2">
    <source>
        <dbReference type="Proteomes" id="UP000688137"/>
    </source>
</evidence>
<name>A0A8S1KTU6_PARPR</name>
<comment type="caution">
    <text evidence="1">The sequence shown here is derived from an EMBL/GenBank/DDBJ whole genome shotgun (WGS) entry which is preliminary data.</text>
</comment>
<proteinExistence type="predicted"/>
<dbReference type="AlphaFoldDB" id="A0A8S1KTU6"/>
<evidence type="ECO:0000313" key="1">
    <source>
        <dbReference type="EMBL" id="CAD8058668.1"/>
    </source>
</evidence>
<keyword evidence="2" id="KW-1185">Reference proteome</keyword>
<dbReference type="Proteomes" id="UP000688137">
    <property type="component" value="Unassembled WGS sequence"/>
</dbReference>
<protein>
    <submittedName>
        <fullName evidence="1">Uncharacterized protein</fullName>
    </submittedName>
</protein>
<organism evidence="1 2">
    <name type="scientific">Paramecium primaurelia</name>
    <dbReference type="NCBI Taxonomy" id="5886"/>
    <lineage>
        <taxon>Eukaryota</taxon>
        <taxon>Sar</taxon>
        <taxon>Alveolata</taxon>
        <taxon>Ciliophora</taxon>
        <taxon>Intramacronucleata</taxon>
        <taxon>Oligohymenophorea</taxon>
        <taxon>Peniculida</taxon>
        <taxon>Parameciidae</taxon>
        <taxon>Paramecium</taxon>
    </lineage>
</organism>
<gene>
    <name evidence="1" type="ORF">PPRIM_AZ9-3.1.T0270339</name>
</gene>
<dbReference type="EMBL" id="CAJJDM010000026">
    <property type="protein sequence ID" value="CAD8058668.1"/>
    <property type="molecule type" value="Genomic_DNA"/>
</dbReference>
<reference evidence="1" key="1">
    <citation type="submission" date="2021-01" db="EMBL/GenBank/DDBJ databases">
        <authorList>
            <consortium name="Genoscope - CEA"/>
            <person name="William W."/>
        </authorList>
    </citation>
    <scope>NUCLEOTIDE SEQUENCE</scope>
</reference>
<accession>A0A8S1KTU6</accession>